<dbReference type="InterPro" id="IPR001584">
    <property type="entry name" value="Integrase_cat-core"/>
</dbReference>
<feature type="domain" description="Integrase catalytic" evidence="1">
    <location>
        <begin position="1"/>
        <end position="105"/>
    </location>
</feature>
<dbReference type="GO" id="GO:0015074">
    <property type="term" value="P:DNA integration"/>
    <property type="evidence" value="ECO:0007669"/>
    <property type="project" value="InterPro"/>
</dbReference>
<dbReference type="InterPro" id="IPR036397">
    <property type="entry name" value="RNaseH_sf"/>
</dbReference>
<dbReference type="Gene3D" id="3.30.420.10">
    <property type="entry name" value="Ribonuclease H-like superfamily/Ribonuclease H"/>
    <property type="match status" value="1"/>
</dbReference>
<dbReference type="AlphaFoldDB" id="A0A9D5A379"/>
<proteinExistence type="predicted"/>
<reference evidence="2 3" key="1">
    <citation type="journal article" date="2022" name="Nat. Genet.">
        <title>Improved pea reference genome and pan-genome highlight genomic features and evolutionary characteristics.</title>
        <authorList>
            <person name="Yang T."/>
            <person name="Liu R."/>
            <person name="Luo Y."/>
            <person name="Hu S."/>
            <person name="Wang D."/>
            <person name="Wang C."/>
            <person name="Pandey M.K."/>
            <person name="Ge S."/>
            <person name="Xu Q."/>
            <person name="Li N."/>
            <person name="Li G."/>
            <person name="Huang Y."/>
            <person name="Saxena R.K."/>
            <person name="Ji Y."/>
            <person name="Li M."/>
            <person name="Yan X."/>
            <person name="He Y."/>
            <person name="Liu Y."/>
            <person name="Wang X."/>
            <person name="Xiang C."/>
            <person name="Varshney R.K."/>
            <person name="Ding H."/>
            <person name="Gao S."/>
            <person name="Zong X."/>
        </authorList>
    </citation>
    <scope>NUCLEOTIDE SEQUENCE [LARGE SCALE GENOMIC DNA]</scope>
    <source>
        <strain evidence="2 3">cv. Zhongwan 6</strain>
    </source>
</reference>
<organism evidence="2 3">
    <name type="scientific">Pisum sativum</name>
    <name type="common">Garden pea</name>
    <name type="synonym">Lathyrus oleraceus</name>
    <dbReference type="NCBI Taxonomy" id="3888"/>
    <lineage>
        <taxon>Eukaryota</taxon>
        <taxon>Viridiplantae</taxon>
        <taxon>Streptophyta</taxon>
        <taxon>Embryophyta</taxon>
        <taxon>Tracheophyta</taxon>
        <taxon>Spermatophyta</taxon>
        <taxon>Magnoliopsida</taxon>
        <taxon>eudicotyledons</taxon>
        <taxon>Gunneridae</taxon>
        <taxon>Pentapetalae</taxon>
        <taxon>rosids</taxon>
        <taxon>fabids</taxon>
        <taxon>Fabales</taxon>
        <taxon>Fabaceae</taxon>
        <taxon>Papilionoideae</taxon>
        <taxon>50 kb inversion clade</taxon>
        <taxon>NPAAA clade</taxon>
        <taxon>Hologalegina</taxon>
        <taxon>IRL clade</taxon>
        <taxon>Fabeae</taxon>
        <taxon>Lathyrus</taxon>
    </lineage>
</organism>
<evidence type="ECO:0000313" key="3">
    <source>
        <dbReference type="Proteomes" id="UP001058974"/>
    </source>
</evidence>
<dbReference type="InterPro" id="IPR056924">
    <property type="entry name" value="SH3_Tf2-1"/>
</dbReference>
<dbReference type="InterPro" id="IPR012337">
    <property type="entry name" value="RNaseH-like_sf"/>
</dbReference>
<evidence type="ECO:0000313" key="2">
    <source>
        <dbReference type="EMBL" id="KAI5392603.1"/>
    </source>
</evidence>
<dbReference type="Gramene" id="Psat07G0712300-T1">
    <property type="protein sequence ID" value="KAI5392603.1"/>
    <property type="gene ID" value="KIW84_077123"/>
</dbReference>
<dbReference type="GO" id="GO:0003676">
    <property type="term" value="F:nucleic acid binding"/>
    <property type="evidence" value="ECO:0007669"/>
    <property type="project" value="InterPro"/>
</dbReference>
<dbReference type="Proteomes" id="UP001058974">
    <property type="component" value="Chromosome 7"/>
</dbReference>
<name>A0A9D5A379_PEA</name>
<evidence type="ECO:0000259" key="1">
    <source>
        <dbReference type="PROSITE" id="PS50994"/>
    </source>
</evidence>
<gene>
    <name evidence="2" type="ORF">KIW84_077123</name>
</gene>
<keyword evidence="3" id="KW-1185">Reference proteome</keyword>
<comment type="caution">
    <text evidence="2">The sequence shown here is derived from an EMBL/GenBank/DDBJ whole genome shotgun (WGS) entry which is preliminary data.</text>
</comment>
<sequence>MVWSSINMDFIEGLPPSSGKQVIFVMLYNLSKYAYFMALTHPYTALDVAQSFLDTVFKLHGLPEFITSDKDMIFLSSFGQEFFKLQGGSLNKSSTYHPHSDGQTKNQMYQQDNKHKSDQVFFIEVHVYLKLQPYMQLSLKLHGFYKLLPKFYGPFPILDHIGFVAYRLQLPPNAAIHNVFHVSQLKLCLNPHNQPIQHLSATNVDAGKIYVAILDRKMVKRGRFNGRINQQVRPFENSIIS</sequence>
<protein>
    <recommendedName>
        <fullName evidence="1">Integrase catalytic domain-containing protein</fullName>
    </recommendedName>
</protein>
<accession>A0A9D5A379</accession>
<dbReference type="PANTHER" id="PTHR35046:SF18">
    <property type="entry name" value="RNA-DIRECTED DNA POLYMERASE"/>
    <property type="match status" value="1"/>
</dbReference>
<dbReference type="SUPFAM" id="SSF53098">
    <property type="entry name" value="Ribonuclease H-like"/>
    <property type="match status" value="1"/>
</dbReference>
<dbReference type="PROSITE" id="PS50994">
    <property type="entry name" value="INTEGRASE"/>
    <property type="match status" value="1"/>
</dbReference>
<dbReference type="EMBL" id="JAMSHJ010000007">
    <property type="protein sequence ID" value="KAI5392603.1"/>
    <property type="molecule type" value="Genomic_DNA"/>
</dbReference>
<dbReference type="PANTHER" id="PTHR35046">
    <property type="entry name" value="ZINC KNUCKLE (CCHC-TYPE) FAMILY PROTEIN"/>
    <property type="match status" value="1"/>
</dbReference>
<dbReference type="Pfam" id="PF24626">
    <property type="entry name" value="SH3_Tf2-1"/>
    <property type="match status" value="1"/>
</dbReference>